<dbReference type="KEGG" id="paek:D3873_05585"/>
<name>A0A385YRL2_9BACL</name>
<evidence type="ECO:0000313" key="3">
    <source>
        <dbReference type="Proteomes" id="UP000265725"/>
    </source>
</evidence>
<feature type="transmembrane region" description="Helical" evidence="1">
    <location>
        <begin position="6"/>
        <end position="26"/>
    </location>
</feature>
<dbReference type="InterPro" id="IPR020076">
    <property type="entry name" value="DUF2768"/>
</dbReference>
<dbReference type="Proteomes" id="UP000265725">
    <property type="component" value="Chromosome"/>
</dbReference>
<protein>
    <submittedName>
        <fullName evidence="2">DUF2768 domain-containing protein</fullName>
    </submittedName>
</protein>
<proteinExistence type="predicted"/>
<gene>
    <name evidence="2" type="ORF">D3873_05585</name>
</gene>
<reference evidence="3" key="1">
    <citation type="submission" date="2018-09" db="EMBL/GenBank/DDBJ databases">
        <authorList>
            <person name="Zhu H."/>
        </authorList>
    </citation>
    <scope>NUCLEOTIDE SEQUENCE [LARGE SCALE GENOMIC DNA]</scope>
    <source>
        <strain evidence="3">K2R23-3</strain>
    </source>
</reference>
<feature type="transmembrane region" description="Helical" evidence="1">
    <location>
        <begin position="38"/>
        <end position="60"/>
    </location>
</feature>
<accession>A0A385YRL2</accession>
<dbReference type="OrthoDB" id="2476435at2"/>
<keyword evidence="3" id="KW-1185">Reference proteome</keyword>
<dbReference type="Pfam" id="PF10966">
    <property type="entry name" value="DUF2768"/>
    <property type="match status" value="1"/>
</dbReference>
<keyword evidence="1" id="KW-0472">Membrane</keyword>
<dbReference type="AlphaFoldDB" id="A0A385YRL2"/>
<keyword evidence="1" id="KW-1133">Transmembrane helix</keyword>
<keyword evidence="1" id="KW-0812">Transmembrane</keyword>
<evidence type="ECO:0000256" key="1">
    <source>
        <dbReference type="SAM" id="Phobius"/>
    </source>
</evidence>
<dbReference type="EMBL" id="CP032418">
    <property type="protein sequence ID" value="AYC29379.1"/>
    <property type="molecule type" value="Genomic_DNA"/>
</dbReference>
<dbReference type="RefSeq" id="WP_119883119.1">
    <property type="nucleotide sequence ID" value="NZ_CP032418.1"/>
</dbReference>
<sequence>MTSLGKMWVSFASMGFMLISMGLIYFSRYKISNKFVKFVFAIIAYILLISGFLTMVYVVFSGPTGR</sequence>
<evidence type="ECO:0000313" key="2">
    <source>
        <dbReference type="EMBL" id="AYC29379.1"/>
    </source>
</evidence>
<organism evidence="2 3">
    <name type="scientific">Paenisporosarcina cavernae</name>
    <dbReference type="NCBI Taxonomy" id="2320858"/>
    <lineage>
        <taxon>Bacteria</taxon>
        <taxon>Bacillati</taxon>
        <taxon>Bacillota</taxon>
        <taxon>Bacilli</taxon>
        <taxon>Bacillales</taxon>
        <taxon>Caryophanaceae</taxon>
        <taxon>Paenisporosarcina</taxon>
    </lineage>
</organism>